<accession>A0A380MVS6</accession>
<evidence type="ECO:0000256" key="3">
    <source>
        <dbReference type="ARBA" id="ARBA00022475"/>
    </source>
</evidence>
<keyword evidence="2 7" id="KW-0813">Transport</keyword>
<feature type="domain" description="ABC transmembrane type-1" evidence="8">
    <location>
        <begin position="50"/>
        <end position="234"/>
    </location>
</feature>
<dbReference type="PROSITE" id="PS50928">
    <property type="entry name" value="ABC_TM1"/>
    <property type="match status" value="1"/>
</dbReference>
<dbReference type="Proteomes" id="UP000254601">
    <property type="component" value="Unassembled WGS sequence"/>
</dbReference>
<dbReference type="Gene3D" id="1.10.3720.10">
    <property type="entry name" value="MetI-like"/>
    <property type="match status" value="1"/>
</dbReference>
<gene>
    <name evidence="9" type="primary">ssuC_3</name>
    <name evidence="9" type="ORF">NCTC13337_01406</name>
</gene>
<dbReference type="AlphaFoldDB" id="A0A380MVS6"/>
<dbReference type="EMBL" id="UHIC01000001">
    <property type="protein sequence ID" value="SUO95507.1"/>
    <property type="molecule type" value="Genomic_DNA"/>
</dbReference>
<dbReference type="OrthoDB" id="8138334at2"/>
<feature type="transmembrane region" description="Helical" evidence="7">
    <location>
        <begin position="92"/>
        <end position="114"/>
    </location>
</feature>
<evidence type="ECO:0000256" key="2">
    <source>
        <dbReference type="ARBA" id="ARBA00022448"/>
    </source>
</evidence>
<evidence type="ECO:0000313" key="9">
    <source>
        <dbReference type="EMBL" id="SUO95507.1"/>
    </source>
</evidence>
<evidence type="ECO:0000256" key="5">
    <source>
        <dbReference type="ARBA" id="ARBA00022989"/>
    </source>
</evidence>
<keyword evidence="5 7" id="KW-1133">Transmembrane helix</keyword>
<dbReference type="SUPFAM" id="SSF161098">
    <property type="entry name" value="MetI-like"/>
    <property type="match status" value="1"/>
</dbReference>
<dbReference type="InterPro" id="IPR000515">
    <property type="entry name" value="MetI-like"/>
</dbReference>
<dbReference type="RefSeq" id="WP_072576880.1">
    <property type="nucleotide sequence ID" value="NZ_LWHB01000111.1"/>
</dbReference>
<evidence type="ECO:0000256" key="7">
    <source>
        <dbReference type="RuleBase" id="RU363032"/>
    </source>
</evidence>
<feature type="transmembrane region" description="Helical" evidence="7">
    <location>
        <begin position="176"/>
        <end position="194"/>
    </location>
</feature>
<keyword evidence="3" id="KW-1003">Cell membrane</keyword>
<reference evidence="9 10" key="1">
    <citation type="submission" date="2018-06" db="EMBL/GenBank/DDBJ databases">
        <authorList>
            <consortium name="Pathogen Informatics"/>
            <person name="Doyle S."/>
        </authorList>
    </citation>
    <scope>NUCLEOTIDE SEQUENCE [LARGE SCALE GENOMIC DNA]</scope>
    <source>
        <strain evidence="9 10">NCTC13337</strain>
    </source>
</reference>
<proteinExistence type="inferred from homology"/>
<dbReference type="CDD" id="cd06261">
    <property type="entry name" value="TM_PBP2"/>
    <property type="match status" value="1"/>
</dbReference>
<keyword evidence="6 7" id="KW-0472">Membrane</keyword>
<comment type="similarity">
    <text evidence="7">Belongs to the binding-protein-dependent transport system permease family.</text>
</comment>
<sequence length="245" mass="27114">MCKKIIQTMITTVGLLLLWQVFISVTHTPPYLLPSPLAVFQKMFSNGSELMKNTAITAWEIFLSLLIGIILGIATALLLHSNRHIRQWLHPVILASQAVPVYALGPILMLWFGYGLTPKIIIAVIIIFFPITTAAYDGLRHTPPHYIALAETMNASRLSILWHIRLPAALPTFASGIRTAAVIAPIATIIGEYIGGSQGLGYLMQYGINRSQTDLAFAAVLVITAFTLLLYALIDTFLNRLVYWR</sequence>
<evidence type="ECO:0000256" key="4">
    <source>
        <dbReference type="ARBA" id="ARBA00022692"/>
    </source>
</evidence>
<organism evidence="9 10">
    <name type="scientific">Suttonella ornithocola</name>
    <dbReference type="NCBI Taxonomy" id="279832"/>
    <lineage>
        <taxon>Bacteria</taxon>
        <taxon>Pseudomonadati</taxon>
        <taxon>Pseudomonadota</taxon>
        <taxon>Gammaproteobacteria</taxon>
        <taxon>Cardiobacteriales</taxon>
        <taxon>Cardiobacteriaceae</taxon>
        <taxon>Suttonella</taxon>
    </lineage>
</organism>
<evidence type="ECO:0000256" key="1">
    <source>
        <dbReference type="ARBA" id="ARBA00004651"/>
    </source>
</evidence>
<evidence type="ECO:0000256" key="6">
    <source>
        <dbReference type="ARBA" id="ARBA00023136"/>
    </source>
</evidence>
<protein>
    <submittedName>
        <fullName evidence="9">Aliphatic sulfonates transport permease protein ssuC</fullName>
    </submittedName>
</protein>
<dbReference type="PANTHER" id="PTHR30151">
    <property type="entry name" value="ALKANE SULFONATE ABC TRANSPORTER-RELATED, MEMBRANE SUBUNIT"/>
    <property type="match status" value="1"/>
</dbReference>
<dbReference type="PANTHER" id="PTHR30151:SF20">
    <property type="entry name" value="ABC TRANSPORTER PERMEASE PROTEIN HI_0355-RELATED"/>
    <property type="match status" value="1"/>
</dbReference>
<evidence type="ECO:0000313" key="10">
    <source>
        <dbReference type="Proteomes" id="UP000254601"/>
    </source>
</evidence>
<dbReference type="GO" id="GO:0005886">
    <property type="term" value="C:plasma membrane"/>
    <property type="evidence" value="ECO:0007669"/>
    <property type="project" value="UniProtKB-SubCell"/>
</dbReference>
<feature type="transmembrane region" description="Helical" evidence="7">
    <location>
        <begin position="215"/>
        <end position="234"/>
    </location>
</feature>
<feature type="transmembrane region" description="Helical" evidence="7">
    <location>
        <begin position="120"/>
        <end position="139"/>
    </location>
</feature>
<comment type="subcellular location">
    <subcellularLocation>
        <location evidence="1 7">Cell membrane</location>
        <topology evidence="1 7">Multi-pass membrane protein</topology>
    </subcellularLocation>
</comment>
<feature type="transmembrane region" description="Helical" evidence="7">
    <location>
        <begin position="58"/>
        <end position="80"/>
    </location>
</feature>
<dbReference type="InterPro" id="IPR035906">
    <property type="entry name" value="MetI-like_sf"/>
</dbReference>
<keyword evidence="4 7" id="KW-0812">Transmembrane</keyword>
<dbReference type="GO" id="GO:0055085">
    <property type="term" value="P:transmembrane transport"/>
    <property type="evidence" value="ECO:0007669"/>
    <property type="project" value="InterPro"/>
</dbReference>
<evidence type="ECO:0000259" key="8">
    <source>
        <dbReference type="PROSITE" id="PS50928"/>
    </source>
</evidence>
<name>A0A380MVS6_9GAMM</name>
<keyword evidence="10" id="KW-1185">Reference proteome</keyword>
<dbReference type="Pfam" id="PF00528">
    <property type="entry name" value="BPD_transp_1"/>
    <property type="match status" value="1"/>
</dbReference>